<accession>A0A9P8PHQ0</accession>
<dbReference type="EMBL" id="JAEUBD010000753">
    <property type="protein sequence ID" value="KAH3672538.1"/>
    <property type="molecule type" value="Genomic_DNA"/>
</dbReference>
<keyword evidence="4" id="KW-1185">Reference proteome</keyword>
<dbReference type="Proteomes" id="UP000788993">
    <property type="component" value="Unassembled WGS sequence"/>
</dbReference>
<feature type="coiled-coil region" evidence="1">
    <location>
        <begin position="208"/>
        <end position="274"/>
    </location>
</feature>
<evidence type="ECO:0000256" key="1">
    <source>
        <dbReference type="SAM" id="Coils"/>
    </source>
</evidence>
<name>A0A9P8PHQ0_9ASCO</name>
<dbReference type="InterPro" id="IPR029330">
    <property type="entry name" value="Bbp1_C"/>
</dbReference>
<keyword evidence="1" id="KW-0175">Coiled coil</keyword>
<reference evidence="3" key="2">
    <citation type="submission" date="2021-01" db="EMBL/GenBank/DDBJ databases">
        <authorList>
            <person name="Schikora-Tamarit M.A."/>
        </authorList>
    </citation>
    <scope>NUCLEOTIDE SEQUENCE</scope>
    <source>
        <strain evidence="3">NCAIM Y.01608</strain>
    </source>
</reference>
<feature type="domain" description="Spindle pole body component Bbp1 C-terminal" evidence="2">
    <location>
        <begin position="130"/>
        <end position="281"/>
    </location>
</feature>
<dbReference type="AlphaFoldDB" id="A0A9P8PHQ0"/>
<proteinExistence type="predicted"/>
<gene>
    <name evidence="3" type="ORF">OGATHE_002183</name>
</gene>
<evidence type="ECO:0000313" key="4">
    <source>
        <dbReference type="Proteomes" id="UP000788993"/>
    </source>
</evidence>
<comment type="caution">
    <text evidence="3">The sequence shown here is derived from an EMBL/GenBank/DDBJ whole genome shotgun (WGS) entry which is preliminary data.</text>
</comment>
<evidence type="ECO:0000259" key="2">
    <source>
        <dbReference type="Pfam" id="PF15272"/>
    </source>
</evidence>
<organism evidence="3 4">
    <name type="scientific">Ogataea polymorpha</name>
    <dbReference type="NCBI Taxonomy" id="460523"/>
    <lineage>
        <taxon>Eukaryota</taxon>
        <taxon>Fungi</taxon>
        <taxon>Dikarya</taxon>
        <taxon>Ascomycota</taxon>
        <taxon>Saccharomycotina</taxon>
        <taxon>Pichiomycetes</taxon>
        <taxon>Pichiales</taxon>
        <taxon>Pichiaceae</taxon>
        <taxon>Ogataea</taxon>
    </lineage>
</organism>
<evidence type="ECO:0000313" key="3">
    <source>
        <dbReference type="EMBL" id="KAH3672538.1"/>
    </source>
</evidence>
<dbReference type="Pfam" id="PF15272">
    <property type="entry name" value="BBP1_C"/>
    <property type="match status" value="1"/>
</dbReference>
<feature type="coiled-coil region" evidence="1">
    <location>
        <begin position="148"/>
        <end position="175"/>
    </location>
</feature>
<sequence length="326" mass="38422">MFDTTTIRRRGLLGKVYNSIFGPSPSPLNTQTPIEDEDHVTEYNTYLNSERRYLNGDDDISINDDFNDTRSRRSSVIAPPMTPSHLDDDWKISDTLERIKMSRERWQRNDQVPGEFPKPIAEPVQGGLAEHIEQNNQLISKLIRDFDLVTENVELQQLRTENAELALKYKALRDEFKRELDSNKEIFDGYYDLYTKYNETKTELSKLKKDTSDRIGELELENQRLKMETRSRRLTLDDQKLYYKSQYEEIKNELQLKIQEEKAYQQRIRDLELKLHEQSPAKPRAATSNTLDQDSIQLLRELYADKEVPSTSIETWISQPRIKHES</sequence>
<reference evidence="3" key="1">
    <citation type="journal article" date="2021" name="Open Biol.">
        <title>Shared evolutionary footprints suggest mitochondrial oxidative damage underlies multiple complex I losses in fungi.</title>
        <authorList>
            <person name="Schikora-Tamarit M.A."/>
            <person name="Marcet-Houben M."/>
            <person name="Nosek J."/>
            <person name="Gabaldon T."/>
        </authorList>
    </citation>
    <scope>NUCLEOTIDE SEQUENCE</scope>
    <source>
        <strain evidence="3">NCAIM Y.01608</strain>
    </source>
</reference>
<protein>
    <recommendedName>
        <fullName evidence="2">Spindle pole body component Bbp1 C-terminal domain-containing protein</fullName>
    </recommendedName>
</protein>
<dbReference type="OrthoDB" id="3989769at2759"/>